<comment type="caution">
    <text evidence="7">The sequence shown here is derived from an EMBL/GenBank/DDBJ whole genome shotgun (WGS) entry which is preliminary data.</text>
</comment>
<dbReference type="PRINTS" id="PR00258">
    <property type="entry name" value="SPERACTRCPTR"/>
</dbReference>
<reference evidence="7" key="3">
    <citation type="submission" date="2023-05" db="EMBL/GenBank/DDBJ databases">
        <authorList>
            <person name="Smith C.H."/>
        </authorList>
    </citation>
    <scope>NUCLEOTIDE SEQUENCE</scope>
    <source>
        <strain evidence="7">CHS0354</strain>
        <tissue evidence="7">Mantle</tissue>
    </source>
</reference>
<dbReference type="InterPro" id="IPR001190">
    <property type="entry name" value="SRCR"/>
</dbReference>
<gene>
    <name evidence="7" type="ORF">CHS0354_018340</name>
</gene>
<protein>
    <recommendedName>
        <fullName evidence="6">SRCR domain-containing protein</fullName>
    </recommendedName>
</protein>
<keyword evidence="1" id="KW-0732">Signal</keyword>
<evidence type="ECO:0000256" key="2">
    <source>
        <dbReference type="ARBA" id="ARBA00022737"/>
    </source>
</evidence>
<feature type="domain" description="SRCR" evidence="6">
    <location>
        <begin position="283"/>
        <end position="382"/>
    </location>
</feature>
<dbReference type="SUPFAM" id="SSF56487">
    <property type="entry name" value="SRCR-like"/>
    <property type="match status" value="4"/>
</dbReference>
<feature type="domain" description="SRCR" evidence="6">
    <location>
        <begin position="389"/>
        <end position="488"/>
    </location>
</feature>
<name>A0AAE0RM89_9BIVA</name>
<evidence type="ECO:0000313" key="8">
    <source>
        <dbReference type="Proteomes" id="UP001195483"/>
    </source>
</evidence>
<dbReference type="AlphaFoldDB" id="A0AAE0RM89"/>
<dbReference type="FunFam" id="3.10.250.10:FF:000006">
    <property type="entry name" value="neurotrypsin isoform X2"/>
    <property type="match status" value="1"/>
</dbReference>
<feature type="disulfide bond" evidence="5">
    <location>
        <begin position="139"/>
        <end position="149"/>
    </location>
</feature>
<feature type="disulfide bond" evidence="5">
    <location>
        <begin position="245"/>
        <end position="255"/>
    </location>
</feature>
<feature type="domain" description="SRCR" evidence="6">
    <location>
        <begin position="71"/>
        <end position="170"/>
    </location>
</feature>
<dbReference type="InterPro" id="IPR036772">
    <property type="entry name" value="SRCR-like_dom_sf"/>
</dbReference>
<keyword evidence="2" id="KW-0677">Repeat</keyword>
<feature type="disulfide bond" evidence="5">
    <location>
        <begin position="351"/>
        <end position="361"/>
    </location>
</feature>
<accession>A0AAE0RM89</accession>
<feature type="domain" description="SRCR" evidence="6">
    <location>
        <begin position="177"/>
        <end position="276"/>
    </location>
</feature>
<keyword evidence="4" id="KW-0325">Glycoprotein</keyword>
<dbReference type="PANTHER" id="PTHR48071:SF18">
    <property type="entry name" value="DELETED IN MALIGNANT BRAIN TUMORS 1 PROTEIN-RELATED"/>
    <property type="match status" value="1"/>
</dbReference>
<dbReference type="PROSITE" id="PS50287">
    <property type="entry name" value="SRCR_2"/>
    <property type="match status" value="4"/>
</dbReference>
<evidence type="ECO:0000256" key="1">
    <source>
        <dbReference type="ARBA" id="ARBA00022729"/>
    </source>
</evidence>
<dbReference type="GO" id="GO:0016020">
    <property type="term" value="C:membrane"/>
    <property type="evidence" value="ECO:0007669"/>
    <property type="project" value="InterPro"/>
</dbReference>
<dbReference type="Gene3D" id="3.10.250.10">
    <property type="entry name" value="SRCR-like domain"/>
    <property type="match status" value="4"/>
</dbReference>
<comment type="caution">
    <text evidence="5">Lacks conserved residue(s) required for the propagation of feature annotation.</text>
</comment>
<dbReference type="FunFam" id="3.10.250.10:FF:000011">
    <property type="entry name" value="Scavenger receptor class A member 5"/>
    <property type="match status" value="3"/>
</dbReference>
<dbReference type="Proteomes" id="UP001195483">
    <property type="component" value="Unassembled WGS sequence"/>
</dbReference>
<proteinExistence type="predicted"/>
<keyword evidence="8" id="KW-1185">Reference proteome</keyword>
<reference evidence="7" key="1">
    <citation type="journal article" date="2021" name="Genome Biol. Evol.">
        <title>A High-Quality Reference Genome for a Parasitic Bivalve with Doubly Uniparental Inheritance (Bivalvia: Unionida).</title>
        <authorList>
            <person name="Smith C.H."/>
        </authorList>
    </citation>
    <scope>NUCLEOTIDE SEQUENCE</scope>
    <source>
        <strain evidence="7">CHS0354</strain>
    </source>
</reference>
<dbReference type="PROSITE" id="PS00420">
    <property type="entry name" value="SRCR_1"/>
    <property type="match status" value="1"/>
</dbReference>
<keyword evidence="3 5" id="KW-1015">Disulfide bond</keyword>
<evidence type="ECO:0000256" key="4">
    <source>
        <dbReference type="ARBA" id="ARBA00023180"/>
    </source>
</evidence>
<feature type="disulfide bond" evidence="5">
    <location>
        <begin position="457"/>
        <end position="467"/>
    </location>
</feature>
<evidence type="ECO:0000256" key="3">
    <source>
        <dbReference type="ARBA" id="ARBA00023157"/>
    </source>
</evidence>
<dbReference type="SMART" id="SM00202">
    <property type="entry name" value="SR"/>
    <property type="match status" value="4"/>
</dbReference>
<evidence type="ECO:0000256" key="5">
    <source>
        <dbReference type="PROSITE-ProRule" id="PRU00196"/>
    </source>
</evidence>
<dbReference type="EMBL" id="JAEAOA010001139">
    <property type="protein sequence ID" value="KAK3576069.1"/>
    <property type="molecule type" value="Genomic_DNA"/>
</dbReference>
<dbReference type="Pfam" id="PF00530">
    <property type="entry name" value="SRCR"/>
    <property type="match status" value="4"/>
</dbReference>
<dbReference type="PANTHER" id="PTHR48071">
    <property type="entry name" value="SRCR DOMAIN-CONTAINING PROTEIN"/>
    <property type="match status" value="1"/>
</dbReference>
<evidence type="ECO:0000259" key="6">
    <source>
        <dbReference type="PROSITE" id="PS50287"/>
    </source>
</evidence>
<organism evidence="7 8">
    <name type="scientific">Potamilus streckersoni</name>
    <dbReference type="NCBI Taxonomy" id="2493646"/>
    <lineage>
        <taxon>Eukaryota</taxon>
        <taxon>Metazoa</taxon>
        <taxon>Spiralia</taxon>
        <taxon>Lophotrochozoa</taxon>
        <taxon>Mollusca</taxon>
        <taxon>Bivalvia</taxon>
        <taxon>Autobranchia</taxon>
        <taxon>Heteroconchia</taxon>
        <taxon>Palaeoheterodonta</taxon>
        <taxon>Unionida</taxon>
        <taxon>Unionoidea</taxon>
        <taxon>Unionidae</taxon>
        <taxon>Ambleminae</taxon>
        <taxon>Lampsilini</taxon>
        <taxon>Potamilus</taxon>
    </lineage>
</organism>
<reference evidence="7" key="2">
    <citation type="journal article" date="2021" name="Genome Biol. Evol.">
        <title>Developing a high-quality reference genome for a parasitic bivalve with doubly uniparental inheritance (Bivalvia: Unionida).</title>
        <authorList>
            <person name="Smith C.H."/>
        </authorList>
    </citation>
    <scope>NUCLEOTIDE SEQUENCE</scope>
    <source>
        <strain evidence="7">CHS0354</strain>
        <tissue evidence="7">Mantle</tissue>
    </source>
</reference>
<sequence>MRLVPVSCYQLHVRHKKESSKLFVYEVRCSIKMALWMRILGICFILLLSPFGCKCEKQLKQTKANVRGMIVRLMGGSSANEGRVEIFFAGKWGTVCDDDWDDRDATVVCRMLAFRSGHATREGTFSAGSGNIWLNRVNCTGNETDLAECKHAGFKRHYCSHSEDAGVICGHIPSGHVRLMGGSSANVGRIEILLGGQWGTVCDDDWDDRDATVVCRMLGFSSGQGAIEALFGEGSGPIWLSRVNCNGSETNLADCKQSGWGRQYCSHSEDAGVICGRVPNVDVRLIGGSSANEGRVEILLSDQWSTVCDDGWDDKDAAVVCRMLGISLGHATIAGTFSAGSGIIVMNMVNCYGNETNLLDCKHGGWRRYSCSHSEDAGVICGHIPNTHIRLVGDGSASEGRVEILLAGEWGTVCDDDWDDKDATVVCRMLGFSSGLSVMEALFGEGSGPIWLNRVNCNGNETNLADCKQGGWGRHSCSHSEDAGAICM</sequence>
<evidence type="ECO:0000313" key="7">
    <source>
        <dbReference type="EMBL" id="KAK3576069.1"/>
    </source>
</evidence>